<evidence type="ECO:0008006" key="14">
    <source>
        <dbReference type="Google" id="ProtNLM"/>
    </source>
</evidence>
<feature type="region of interest" description="Disordered" evidence="9">
    <location>
        <begin position="605"/>
        <end position="681"/>
    </location>
</feature>
<dbReference type="GO" id="GO:0045292">
    <property type="term" value="P:mRNA cis splicing, via spliceosome"/>
    <property type="evidence" value="ECO:0007669"/>
    <property type="project" value="InterPro"/>
</dbReference>
<dbReference type="PANTHER" id="PTHR13288:SF8">
    <property type="entry name" value="SPLICING FACTOR 45"/>
    <property type="match status" value="1"/>
</dbReference>
<dbReference type="CDD" id="cd12931">
    <property type="entry name" value="eNOPS_SF"/>
    <property type="match status" value="1"/>
</dbReference>
<keyword evidence="13" id="KW-1185">Reference proteome</keyword>
<evidence type="ECO:0000256" key="7">
    <source>
        <dbReference type="ARBA" id="ARBA00023242"/>
    </source>
</evidence>
<dbReference type="SMART" id="SM00361">
    <property type="entry name" value="RRM_1"/>
    <property type="match status" value="1"/>
</dbReference>
<feature type="compositionally biased region" description="Pro residues" evidence="9">
    <location>
        <begin position="365"/>
        <end position="374"/>
    </location>
</feature>
<evidence type="ECO:0000313" key="12">
    <source>
        <dbReference type="EMBL" id="KAK0416905.1"/>
    </source>
</evidence>
<dbReference type="InterPro" id="IPR000467">
    <property type="entry name" value="G_patch_dom"/>
</dbReference>
<keyword evidence="5 8" id="KW-0694">RNA-binding</keyword>
<evidence type="ECO:0000256" key="8">
    <source>
        <dbReference type="PROSITE-ProRule" id="PRU00176"/>
    </source>
</evidence>
<feature type="domain" description="RRM" evidence="10">
    <location>
        <begin position="151"/>
        <end position="232"/>
    </location>
</feature>
<keyword evidence="3" id="KW-0507">mRNA processing</keyword>
<feature type="region of interest" description="Disordered" evidence="9">
    <location>
        <begin position="1"/>
        <end position="57"/>
    </location>
</feature>
<dbReference type="InterPro" id="IPR003954">
    <property type="entry name" value="RRM_euk-type"/>
</dbReference>
<dbReference type="InterPro" id="IPR012975">
    <property type="entry name" value="NOPS"/>
</dbReference>
<dbReference type="InterPro" id="IPR040052">
    <property type="entry name" value="RBM17"/>
</dbReference>
<dbReference type="Gene3D" id="6.10.250.1170">
    <property type="match status" value="1"/>
</dbReference>
<dbReference type="GO" id="GO:0000380">
    <property type="term" value="P:alternative mRNA splicing, via spliceosome"/>
    <property type="evidence" value="ECO:0007669"/>
    <property type="project" value="TreeGrafter"/>
</dbReference>
<name>A0AA39I309_9BILA</name>
<dbReference type="SMART" id="SM00443">
    <property type="entry name" value="G_patch"/>
    <property type="match status" value="1"/>
</dbReference>
<evidence type="ECO:0000256" key="5">
    <source>
        <dbReference type="ARBA" id="ARBA00022884"/>
    </source>
</evidence>
<feature type="domain" description="RRM" evidence="10">
    <location>
        <begin position="755"/>
        <end position="835"/>
    </location>
</feature>
<evidence type="ECO:0000256" key="2">
    <source>
        <dbReference type="ARBA" id="ARBA00005987"/>
    </source>
</evidence>
<dbReference type="Gene3D" id="3.30.70.330">
    <property type="match status" value="3"/>
</dbReference>
<organism evidence="12 13">
    <name type="scientific">Steinernema hermaphroditum</name>
    <dbReference type="NCBI Taxonomy" id="289476"/>
    <lineage>
        <taxon>Eukaryota</taxon>
        <taxon>Metazoa</taxon>
        <taxon>Ecdysozoa</taxon>
        <taxon>Nematoda</taxon>
        <taxon>Chromadorea</taxon>
        <taxon>Rhabditida</taxon>
        <taxon>Tylenchina</taxon>
        <taxon>Panagrolaimomorpha</taxon>
        <taxon>Strongyloidoidea</taxon>
        <taxon>Steinernematidae</taxon>
        <taxon>Steinernema</taxon>
    </lineage>
</organism>
<dbReference type="FunFam" id="3.30.70.330:FF:000382">
    <property type="entry name" value="G-patch domain-containing protein"/>
    <property type="match status" value="1"/>
</dbReference>
<dbReference type="SMART" id="SM00360">
    <property type="entry name" value="RRM"/>
    <property type="match status" value="3"/>
</dbReference>
<feature type="compositionally biased region" description="Gly residues" evidence="9">
    <location>
        <begin position="38"/>
        <end position="54"/>
    </location>
</feature>
<dbReference type="FunFam" id="3.30.70.330:FF:000043">
    <property type="entry name" value="paraspeckle component 1 isoform X1"/>
    <property type="match status" value="1"/>
</dbReference>
<reference evidence="12" key="1">
    <citation type="submission" date="2023-06" db="EMBL/GenBank/DDBJ databases">
        <title>Genomic analysis of the entomopathogenic nematode Steinernema hermaphroditum.</title>
        <authorList>
            <person name="Schwarz E.M."/>
            <person name="Heppert J.K."/>
            <person name="Baniya A."/>
            <person name="Schwartz H.T."/>
            <person name="Tan C.-H."/>
            <person name="Antoshechkin I."/>
            <person name="Sternberg P.W."/>
            <person name="Goodrich-Blair H."/>
            <person name="Dillman A.R."/>
        </authorList>
    </citation>
    <scope>NUCLEOTIDE SEQUENCE</scope>
    <source>
        <strain evidence="12">PS9179</strain>
        <tissue evidence="12">Whole animal</tissue>
    </source>
</reference>
<sequence length="851" mass="93890">MTVPGGDDKDKRRGGGDDRRDNRSRRSGNNRDHHTGNRPGGGGPKGTPGSGGLLLSGAPLTEDQLMMELPKKKFTGRCRLFVGNLTNDTTEVELKEMFAPHGDISECYISGKGFAFLRMDTRAHAESAKETIDGKTLHGRPVRVRFAVHGAALKIKELPTSVSNEMLYHAFSAFGEVERAVHIVDEKGKPTGEGIVEFERKPSAQEALNQIRERVFLMTANSRPLTVEPLEPRDEDDGLAERMIPRSPALMKEREIGPRFPPSNSFEYIYGKKWKELYEMERKKREELEAELSEARRRLELDMEVAYQDYQAQMLREDLQRRQQELERLEEQRRMRAQNGSRGPSSFPGFGGIDRSGPPMQGGPGVPPPGPPQGMPGGPNDPNIVQGVHKLLQMFKNDVPNRQFQQQPNPGFFPPGPSVPGRGPMPPPLMGGPGPAFQMPFQGGPPPQGDFRPPEKRMRQPGMSLYGIFGEGASDPPPPPVVTAKLPEVTPIAPESKKESAQKSNLPSGMNLQFLQSQIRLKKAQMAQQAKIPKVTPKIGNSNQKTGFKLKPRKAVPLPASEGLSLSFIPKAMVEDKVFLFGEINIEDEYDPTTPSDFAIAKMKRDEQRAKQKMAREIADRARREHEEEEAKRRKGAAIAPPTALLEDTTPQAEVPQDAPTSSSTAASLMPPPSFTPSFGSGSKGLGVAASIMSRMGYKEGSGLGKDEQGMSTALQVEKVGKNVGFIKSEKKEAPPPTSCEVGPSNMVMIKSATKILLLRNMVSKEEVDSDLEPEIRGEMEKYGQVTKVIIHPEPEEEVRIFVEFTNVAQAIKAFIDLNGRFFGGRSIRAGFYPVDVYELKNYDRIIPVPP</sequence>
<evidence type="ECO:0000256" key="9">
    <source>
        <dbReference type="SAM" id="MobiDB-lite"/>
    </source>
</evidence>
<comment type="subcellular location">
    <subcellularLocation>
        <location evidence="1">Nucleus</location>
    </subcellularLocation>
</comment>
<feature type="region of interest" description="Disordered" evidence="9">
    <location>
        <begin position="332"/>
        <end position="382"/>
    </location>
</feature>
<evidence type="ECO:0000256" key="3">
    <source>
        <dbReference type="ARBA" id="ARBA00022664"/>
    </source>
</evidence>
<dbReference type="PANTHER" id="PTHR13288">
    <property type="entry name" value="SPLICING FACTOR 45 SPF45"/>
    <property type="match status" value="1"/>
</dbReference>
<dbReference type="EMBL" id="JAUCMV010000002">
    <property type="protein sequence ID" value="KAK0416905.1"/>
    <property type="molecule type" value="Genomic_DNA"/>
</dbReference>
<dbReference type="Pfam" id="PF08075">
    <property type="entry name" value="NOPS"/>
    <property type="match status" value="1"/>
</dbReference>
<dbReference type="AlphaFoldDB" id="A0AA39I309"/>
<dbReference type="InterPro" id="IPR000504">
    <property type="entry name" value="RRM_dom"/>
</dbReference>
<dbReference type="CDD" id="cd12332">
    <property type="entry name" value="RRM1_p54nrb_like"/>
    <property type="match status" value="1"/>
</dbReference>
<comment type="caution">
    <text evidence="12">The sequence shown here is derived from an EMBL/GenBank/DDBJ whole genome shotgun (WGS) entry which is preliminary data.</text>
</comment>
<evidence type="ECO:0000256" key="6">
    <source>
        <dbReference type="ARBA" id="ARBA00023187"/>
    </source>
</evidence>
<keyword evidence="4" id="KW-0677">Repeat</keyword>
<keyword evidence="6" id="KW-0508">mRNA splicing</keyword>
<comment type="similarity">
    <text evidence="2">Belongs to the RRM half pint family.</text>
</comment>
<evidence type="ECO:0000256" key="1">
    <source>
        <dbReference type="ARBA" id="ARBA00004123"/>
    </source>
</evidence>
<proteinExistence type="inferred from homology"/>
<evidence type="ECO:0000259" key="11">
    <source>
        <dbReference type="PROSITE" id="PS50174"/>
    </source>
</evidence>
<feature type="compositionally biased region" description="Basic and acidic residues" evidence="9">
    <location>
        <begin position="1"/>
        <end position="21"/>
    </location>
</feature>
<dbReference type="PROSITE" id="PS50174">
    <property type="entry name" value="G_PATCH"/>
    <property type="match status" value="1"/>
</dbReference>
<dbReference type="Pfam" id="PF00076">
    <property type="entry name" value="RRM_1"/>
    <property type="match status" value="3"/>
</dbReference>
<feature type="compositionally biased region" description="Gly residues" evidence="9">
    <location>
        <begin position="349"/>
        <end position="364"/>
    </location>
</feature>
<protein>
    <recommendedName>
        <fullName evidence="14">RNA-binding motif protein 17</fullName>
    </recommendedName>
</protein>
<dbReference type="SUPFAM" id="SSF54928">
    <property type="entry name" value="RNA-binding domain, RBD"/>
    <property type="match status" value="2"/>
</dbReference>
<keyword evidence="7" id="KW-0539">Nucleus</keyword>
<dbReference type="Proteomes" id="UP001175271">
    <property type="component" value="Unassembled WGS sequence"/>
</dbReference>
<dbReference type="InterPro" id="IPR035979">
    <property type="entry name" value="RBD_domain_sf"/>
</dbReference>
<dbReference type="InterPro" id="IPR012677">
    <property type="entry name" value="Nucleotide-bd_a/b_plait_sf"/>
</dbReference>
<dbReference type="GO" id="GO:0003723">
    <property type="term" value="F:RNA binding"/>
    <property type="evidence" value="ECO:0007669"/>
    <property type="project" value="UniProtKB-UniRule"/>
</dbReference>
<dbReference type="GO" id="GO:0071011">
    <property type="term" value="C:precatalytic spliceosome"/>
    <property type="evidence" value="ECO:0007669"/>
    <property type="project" value="TreeGrafter"/>
</dbReference>
<dbReference type="Pfam" id="PF01585">
    <property type="entry name" value="G-patch"/>
    <property type="match status" value="1"/>
</dbReference>
<dbReference type="PROSITE" id="PS50102">
    <property type="entry name" value="RRM"/>
    <property type="match status" value="3"/>
</dbReference>
<evidence type="ECO:0000259" key="10">
    <source>
        <dbReference type="PROSITE" id="PS50102"/>
    </source>
</evidence>
<feature type="domain" description="RRM" evidence="10">
    <location>
        <begin position="78"/>
        <end position="149"/>
    </location>
</feature>
<evidence type="ECO:0000256" key="4">
    <source>
        <dbReference type="ARBA" id="ARBA00022737"/>
    </source>
</evidence>
<evidence type="ECO:0000313" key="13">
    <source>
        <dbReference type="Proteomes" id="UP001175271"/>
    </source>
</evidence>
<feature type="compositionally biased region" description="Basic and acidic residues" evidence="9">
    <location>
        <begin position="605"/>
        <end position="632"/>
    </location>
</feature>
<gene>
    <name evidence="12" type="ORF">QR680_012744</name>
</gene>
<feature type="domain" description="G-patch" evidence="11">
    <location>
        <begin position="685"/>
        <end position="731"/>
    </location>
</feature>
<accession>A0AA39I309</accession>